<dbReference type="InterPro" id="IPR005844">
    <property type="entry name" value="A-D-PHexomutase_a/b/a-I"/>
</dbReference>
<name>A0ABY6ZNV6_9BACL</name>
<gene>
    <name evidence="8" type="ORF">NZD89_06740</name>
</gene>
<dbReference type="Pfam" id="PF25087">
    <property type="entry name" value="GMPPB_C"/>
    <property type="match status" value="1"/>
</dbReference>
<dbReference type="InterPro" id="IPR018357">
    <property type="entry name" value="Hexapep_transf_CS"/>
</dbReference>
<accession>A0ABY6ZNV6</accession>
<dbReference type="Gene3D" id="3.40.120.10">
    <property type="entry name" value="Alpha-D-Glucose-1,6-Bisphosphate, subunit A, domain 3"/>
    <property type="match status" value="1"/>
</dbReference>
<evidence type="ECO:0000256" key="2">
    <source>
        <dbReference type="ARBA" id="ARBA00010231"/>
    </source>
</evidence>
<comment type="similarity">
    <text evidence="1">Belongs to the transferase hexapeptide repeat family.</text>
</comment>
<keyword evidence="4" id="KW-0677">Repeat</keyword>
<dbReference type="EMBL" id="CP104067">
    <property type="protein sequence ID" value="WAH44529.1"/>
    <property type="molecule type" value="Genomic_DNA"/>
</dbReference>
<keyword evidence="9" id="KW-1185">Reference proteome</keyword>
<sequence>MWLTSNRLILTFPIRCVHYYNLAPDLLKRHGIFEIAVTVQYLPQVIKNHFGDGSEYGVRLHYFEEDVPLGTAGSVKNAEAFLDGTFVVISGDALTDFNLQQAIEFHRAKQAIGTLVMTRVEVPVEYGVVMTDLEGRITRFLEKPSWSEVFSDTVNTGIYVFEPEVLSFFQSGEVFDFSKDLFPLLMKNNHPLYGYVAEGYWSDIGNLVQYRQSQFDMLDGLVNVNIKGERVRPGVWVGENAEVHPLASIEGPAFIGEGTIISEHAKLKPYSVTGRFNRIHFGAQIEKSVLWNRNSIGSTATLEGATVCNGVKLGVAARLQENAVIGDNSRIGDKTDIHTNVKVWPDRYIESETIVRSSLIWGKTSAPTLLQNGRRSGDSNVDVNPEFTTTLISAYASCLPRGAMVTLSCDDEPYSNVMKYSVLSALLAAGVHVQDLGSTLKPLASFGCRLSSAEGGVHIFGLRGGSGTRTVICFLDRQGRPISKSFERNIESAFAQEDYARPGATKLGRLQQMQHLARSYFSTILNHVDRKALLERKLKVVYGCDSDIGVPIITRLLQQLGCVGVMTMEQEDALGHMVSAVKADVGVYVRENGTSFHIVTSEGQSLLGALRKTINSFEETAFLHAVNTNVSKNLATLADRSTHSQRDHGLKADMEVPIYSDRDALYSLALLLDYLAKHDMSLQEFVHQTCHMAESDFAEHSALAGFA</sequence>
<dbReference type="Pfam" id="PF02878">
    <property type="entry name" value="PGM_PMM_I"/>
    <property type="match status" value="1"/>
</dbReference>
<evidence type="ECO:0000313" key="9">
    <source>
        <dbReference type="Proteomes" id="UP001164761"/>
    </source>
</evidence>
<keyword evidence="3" id="KW-0808">Transferase</keyword>
<feature type="domain" description="Nucleotidyl transferase" evidence="5">
    <location>
        <begin position="27"/>
        <end position="214"/>
    </location>
</feature>
<dbReference type="RefSeq" id="WP_268008412.1">
    <property type="nucleotide sequence ID" value="NZ_BSUT01000001.1"/>
</dbReference>
<dbReference type="SUPFAM" id="SSF53738">
    <property type="entry name" value="Phosphoglucomutase, first 3 domains"/>
    <property type="match status" value="1"/>
</dbReference>
<evidence type="ECO:0000256" key="4">
    <source>
        <dbReference type="ARBA" id="ARBA00022737"/>
    </source>
</evidence>
<dbReference type="Proteomes" id="UP001164761">
    <property type="component" value="Chromosome"/>
</dbReference>
<dbReference type="Pfam" id="PF00483">
    <property type="entry name" value="NTP_transferase"/>
    <property type="match status" value="1"/>
</dbReference>
<dbReference type="InterPro" id="IPR016055">
    <property type="entry name" value="A-D-PHexomutase_a/b/a-I/II/III"/>
</dbReference>
<evidence type="ECO:0000259" key="5">
    <source>
        <dbReference type="Pfam" id="PF00483"/>
    </source>
</evidence>
<protein>
    <submittedName>
        <fullName evidence="8">Sugar phosphate nucleotidyltransferase</fullName>
    </submittedName>
</protein>
<organism evidence="8 9">
    <name type="scientific">Alicyclobacillus fastidiosus</name>
    <dbReference type="NCBI Taxonomy" id="392011"/>
    <lineage>
        <taxon>Bacteria</taxon>
        <taxon>Bacillati</taxon>
        <taxon>Bacillota</taxon>
        <taxon>Bacilli</taxon>
        <taxon>Bacillales</taxon>
        <taxon>Alicyclobacillaceae</taxon>
        <taxon>Alicyclobacillus</taxon>
    </lineage>
</organism>
<dbReference type="Gene3D" id="3.90.550.10">
    <property type="entry name" value="Spore Coat Polysaccharide Biosynthesis Protein SpsA, Chain A"/>
    <property type="match status" value="1"/>
</dbReference>
<evidence type="ECO:0000256" key="1">
    <source>
        <dbReference type="ARBA" id="ARBA00007274"/>
    </source>
</evidence>
<dbReference type="Gene3D" id="2.160.10.10">
    <property type="entry name" value="Hexapeptide repeat proteins"/>
    <property type="match status" value="1"/>
</dbReference>
<dbReference type="CDD" id="cd04181">
    <property type="entry name" value="NTP_transferase"/>
    <property type="match status" value="1"/>
</dbReference>
<feature type="domain" description="Alpha-D-phosphohexomutase alpha/beta/alpha" evidence="6">
    <location>
        <begin position="378"/>
        <end position="499"/>
    </location>
</feature>
<feature type="domain" description="Mannose-1-phosphate guanyltransferase C-terminal" evidence="7">
    <location>
        <begin position="249"/>
        <end position="352"/>
    </location>
</feature>
<evidence type="ECO:0000259" key="6">
    <source>
        <dbReference type="Pfam" id="PF02878"/>
    </source>
</evidence>
<dbReference type="InterPro" id="IPR005835">
    <property type="entry name" value="NTP_transferase_dom"/>
</dbReference>
<evidence type="ECO:0000259" key="7">
    <source>
        <dbReference type="Pfam" id="PF25087"/>
    </source>
</evidence>
<proteinExistence type="inferred from homology"/>
<evidence type="ECO:0000256" key="3">
    <source>
        <dbReference type="ARBA" id="ARBA00022679"/>
    </source>
</evidence>
<dbReference type="InterPro" id="IPR029044">
    <property type="entry name" value="Nucleotide-diphossugar_trans"/>
</dbReference>
<dbReference type="PANTHER" id="PTHR22572">
    <property type="entry name" value="SUGAR-1-PHOSPHATE GUANYL TRANSFERASE"/>
    <property type="match status" value="1"/>
</dbReference>
<comment type="similarity">
    <text evidence="2">Belongs to the phosphohexose mutase family.</text>
</comment>
<dbReference type="SUPFAM" id="SSF53448">
    <property type="entry name" value="Nucleotide-diphospho-sugar transferases"/>
    <property type="match status" value="1"/>
</dbReference>
<evidence type="ECO:0000313" key="8">
    <source>
        <dbReference type="EMBL" id="WAH44529.1"/>
    </source>
</evidence>
<dbReference type="SUPFAM" id="SSF51161">
    <property type="entry name" value="Trimeric LpxA-like enzymes"/>
    <property type="match status" value="1"/>
</dbReference>
<dbReference type="InterPro" id="IPR050486">
    <property type="entry name" value="Mannose-1P_guanyltransferase"/>
</dbReference>
<dbReference type="InterPro" id="IPR056729">
    <property type="entry name" value="GMPPB_C"/>
</dbReference>
<reference evidence="8" key="1">
    <citation type="submission" date="2022-08" db="EMBL/GenBank/DDBJ databases">
        <title>Alicyclobacillus fastidiosus DSM 17978, complete genome.</title>
        <authorList>
            <person name="Wang Q."/>
            <person name="Cai R."/>
            <person name="Wang Z."/>
        </authorList>
    </citation>
    <scope>NUCLEOTIDE SEQUENCE</scope>
    <source>
        <strain evidence="8">DSM 17978</strain>
    </source>
</reference>
<dbReference type="InterPro" id="IPR011004">
    <property type="entry name" value="Trimer_LpxA-like_sf"/>
</dbReference>
<dbReference type="PROSITE" id="PS00101">
    <property type="entry name" value="HEXAPEP_TRANSFERASES"/>
    <property type="match status" value="1"/>
</dbReference>